<evidence type="ECO:0000313" key="2">
    <source>
        <dbReference type="Proteomes" id="UP000235145"/>
    </source>
</evidence>
<sequence length="99" mass="11381">MDGGSDVSWWLENSPTSDGVFLIVNEQGRWRGKLVVCEKQLATENAILNEKCRLQSIETKERGSIFLLLEDDHEDKTSDVETELFIGQPKRRTKKDRSK</sequence>
<organism evidence="1 2">
    <name type="scientific">Lactuca sativa</name>
    <name type="common">Garden lettuce</name>
    <dbReference type="NCBI Taxonomy" id="4236"/>
    <lineage>
        <taxon>Eukaryota</taxon>
        <taxon>Viridiplantae</taxon>
        <taxon>Streptophyta</taxon>
        <taxon>Embryophyta</taxon>
        <taxon>Tracheophyta</taxon>
        <taxon>Spermatophyta</taxon>
        <taxon>Magnoliopsida</taxon>
        <taxon>eudicotyledons</taxon>
        <taxon>Gunneridae</taxon>
        <taxon>Pentapetalae</taxon>
        <taxon>asterids</taxon>
        <taxon>campanulids</taxon>
        <taxon>Asterales</taxon>
        <taxon>Asteraceae</taxon>
        <taxon>Cichorioideae</taxon>
        <taxon>Cichorieae</taxon>
        <taxon>Lactucinae</taxon>
        <taxon>Lactuca</taxon>
    </lineage>
</organism>
<proteinExistence type="predicted"/>
<keyword evidence="2" id="KW-1185">Reference proteome</keyword>
<dbReference type="EMBL" id="NBSK02000003">
    <property type="protein sequence ID" value="KAJ0219622.1"/>
    <property type="molecule type" value="Genomic_DNA"/>
</dbReference>
<protein>
    <submittedName>
        <fullName evidence="1">Uncharacterized protein</fullName>
    </submittedName>
</protein>
<reference evidence="1 2" key="1">
    <citation type="journal article" date="2017" name="Nat. Commun.">
        <title>Genome assembly with in vitro proximity ligation data and whole-genome triplication in lettuce.</title>
        <authorList>
            <person name="Reyes-Chin-Wo S."/>
            <person name="Wang Z."/>
            <person name="Yang X."/>
            <person name="Kozik A."/>
            <person name="Arikit S."/>
            <person name="Song C."/>
            <person name="Xia L."/>
            <person name="Froenicke L."/>
            <person name="Lavelle D.O."/>
            <person name="Truco M.J."/>
            <person name="Xia R."/>
            <person name="Zhu S."/>
            <person name="Xu C."/>
            <person name="Xu H."/>
            <person name="Xu X."/>
            <person name="Cox K."/>
            <person name="Korf I."/>
            <person name="Meyers B.C."/>
            <person name="Michelmore R.W."/>
        </authorList>
    </citation>
    <scope>NUCLEOTIDE SEQUENCE [LARGE SCALE GENOMIC DNA]</scope>
    <source>
        <strain evidence="2">cv. Salinas</strain>
        <tissue evidence="1">Seedlings</tissue>
    </source>
</reference>
<gene>
    <name evidence="1" type="ORF">LSAT_V11C300154840</name>
</gene>
<accession>A0A9R1W4D1</accession>
<dbReference type="Proteomes" id="UP000235145">
    <property type="component" value="Unassembled WGS sequence"/>
</dbReference>
<comment type="caution">
    <text evidence="1">The sequence shown here is derived from an EMBL/GenBank/DDBJ whole genome shotgun (WGS) entry which is preliminary data.</text>
</comment>
<dbReference type="AlphaFoldDB" id="A0A9R1W4D1"/>
<evidence type="ECO:0000313" key="1">
    <source>
        <dbReference type="EMBL" id="KAJ0219622.1"/>
    </source>
</evidence>
<name>A0A9R1W4D1_LACSA</name>